<dbReference type="EMBL" id="KQ090038">
    <property type="protein sequence ID" value="KMT18125.1"/>
    <property type="molecule type" value="Genomic_DNA"/>
</dbReference>
<dbReference type="InterPro" id="IPR015345">
    <property type="entry name" value="Cytokinin_DH_FAD/cytokin-bd"/>
</dbReference>
<evidence type="ECO:0000313" key="8">
    <source>
        <dbReference type="Proteomes" id="UP000035740"/>
    </source>
</evidence>
<dbReference type="InterPro" id="IPR036318">
    <property type="entry name" value="FAD-bd_PCMH-like_sf"/>
</dbReference>
<dbReference type="InterPro" id="IPR016164">
    <property type="entry name" value="FAD-linked_Oxase-like_C"/>
</dbReference>
<dbReference type="eggNOG" id="KOG1231">
    <property type="taxonomic scope" value="Eukaryota"/>
</dbReference>
<protein>
    <recommendedName>
        <fullName evidence="6">Cytokinin dehydrogenase 1 FAD/cytokinin binding domain-containing protein</fullName>
    </recommendedName>
</protein>
<evidence type="ECO:0000256" key="2">
    <source>
        <dbReference type="ARBA" id="ARBA00005466"/>
    </source>
</evidence>
<dbReference type="SUPFAM" id="SSF55103">
    <property type="entry name" value="FAD-linked oxidases, C-terminal domain"/>
    <property type="match status" value="1"/>
</dbReference>
<dbReference type="Gene3D" id="3.40.462.10">
    <property type="entry name" value="FAD-linked oxidases, C-terminal domain"/>
    <property type="match status" value="1"/>
</dbReference>
<dbReference type="GO" id="GO:0050660">
    <property type="term" value="F:flavin adenine dinucleotide binding"/>
    <property type="evidence" value="ECO:0007669"/>
    <property type="project" value="InterPro"/>
</dbReference>
<gene>
    <name evidence="7" type="ORF">BVRB_2g031540</name>
</gene>
<dbReference type="GO" id="GO:0019139">
    <property type="term" value="F:cytokinin dehydrogenase activity"/>
    <property type="evidence" value="ECO:0007669"/>
    <property type="project" value="InterPro"/>
</dbReference>
<feature type="domain" description="Cytokinin dehydrogenase 1 FAD/cytokinin binding" evidence="6">
    <location>
        <begin position="37"/>
        <end position="311"/>
    </location>
</feature>
<keyword evidence="8" id="KW-1185">Reference proteome</keyword>
<evidence type="ECO:0000256" key="1">
    <source>
        <dbReference type="ARBA" id="ARBA00001974"/>
    </source>
</evidence>
<dbReference type="GO" id="GO:0009690">
    <property type="term" value="P:cytokinin metabolic process"/>
    <property type="evidence" value="ECO:0007669"/>
    <property type="project" value="InterPro"/>
</dbReference>
<dbReference type="PANTHER" id="PTHR13878">
    <property type="entry name" value="GULONOLACTONE OXIDASE"/>
    <property type="match status" value="1"/>
</dbReference>
<dbReference type="OMA" id="LELAMYF"/>
<keyword evidence="5" id="KW-0560">Oxidoreductase</keyword>
<keyword evidence="4" id="KW-0274">FAD</keyword>
<evidence type="ECO:0000256" key="3">
    <source>
        <dbReference type="ARBA" id="ARBA00022630"/>
    </source>
</evidence>
<dbReference type="PANTHER" id="PTHR13878:SF53">
    <property type="entry name" value="CYTOKININ DEHYDROGENASE 6"/>
    <property type="match status" value="1"/>
</dbReference>
<dbReference type="Gene3D" id="3.30.465.10">
    <property type="match status" value="1"/>
</dbReference>
<evidence type="ECO:0000259" key="6">
    <source>
        <dbReference type="Pfam" id="PF09265"/>
    </source>
</evidence>
<sequence length="318" mass="36400">MNCSEKENADLFYGVLGGLGQFGIITKARISLEPARKTVKWIKMLYSDFNTFSKDQEQLISAENTFDYIEGFVMTGPANNWRFTFNTKELLQASKLTSKGKTLYGLELAMYFNPEDANVTNQKIKDILSTLSNTSHTISQSEVSYVDFIDRIHLSDIKLQDKADLQNNVTHPWLTLLVPKSKIQNFADEVFGHILANTTYAPILLYPFNQSRWKDNTSMVTPEEDVIYLAAFLTSAIQSSPGPNGLENFLTINKRILDFCETAKIGAKQYLPYYETQDEWRAHYGNRWNVFAQRKLSYDPLPILTPEQRIFRKGKPVS</sequence>
<dbReference type="AlphaFoldDB" id="A0A0J8CWM9"/>
<comment type="cofactor">
    <cofactor evidence="1">
        <name>FAD</name>
        <dbReference type="ChEBI" id="CHEBI:57692"/>
    </cofactor>
</comment>
<dbReference type="SUPFAM" id="SSF56176">
    <property type="entry name" value="FAD-binding/transporter-associated domain-like"/>
    <property type="match status" value="1"/>
</dbReference>
<reference evidence="7 8" key="1">
    <citation type="journal article" date="2014" name="Nature">
        <title>The genome of the recently domesticated crop plant sugar beet (Beta vulgaris).</title>
        <authorList>
            <person name="Dohm J.C."/>
            <person name="Minoche A.E."/>
            <person name="Holtgrawe D."/>
            <person name="Capella-Gutierrez S."/>
            <person name="Zakrzewski F."/>
            <person name="Tafer H."/>
            <person name="Rupp O."/>
            <person name="Sorensen T.R."/>
            <person name="Stracke R."/>
            <person name="Reinhardt R."/>
            <person name="Goesmann A."/>
            <person name="Kraft T."/>
            <person name="Schulz B."/>
            <person name="Stadler P.F."/>
            <person name="Schmidt T."/>
            <person name="Gabaldon T."/>
            <person name="Lehrach H."/>
            <person name="Weisshaar B."/>
            <person name="Himmelbauer H."/>
        </authorList>
    </citation>
    <scope>NUCLEOTIDE SEQUENCE [LARGE SCALE GENOMIC DNA]</scope>
    <source>
        <tissue evidence="7">Taproot</tissue>
    </source>
</reference>
<dbReference type="Pfam" id="PF09265">
    <property type="entry name" value="Cytokin-bind"/>
    <property type="match status" value="1"/>
</dbReference>
<evidence type="ECO:0000313" key="7">
    <source>
        <dbReference type="EMBL" id="KMT18125.1"/>
    </source>
</evidence>
<organism evidence="7 8">
    <name type="scientific">Beta vulgaris subsp. vulgaris</name>
    <name type="common">Beet</name>
    <dbReference type="NCBI Taxonomy" id="3555"/>
    <lineage>
        <taxon>Eukaryota</taxon>
        <taxon>Viridiplantae</taxon>
        <taxon>Streptophyta</taxon>
        <taxon>Embryophyta</taxon>
        <taxon>Tracheophyta</taxon>
        <taxon>Spermatophyta</taxon>
        <taxon>Magnoliopsida</taxon>
        <taxon>eudicotyledons</taxon>
        <taxon>Gunneridae</taxon>
        <taxon>Pentapetalae</taxon>
        <taxon>Caryophyllales</taxon>
        <taxon>Chenopodiaceae</taxon>
        <taxon>Betoideae</taxon>
        <taxon>Beta</taxon>
    </lineage>
</organism>
<proteinExistence type="inferred from homology"/>
<dbReference type="InterPro" id="IPR016170">
    <property type="entry name" value="Cytok_DH_C_sf"/>
</dbReference>
<evidence type="ECO:0000256" key="5">
    <source>
        <dbReference type="ARBA" id="ARBA00023002"/>
    </source>
</evidence>
<comment type="similarity">
    <text evidence="2">Belongs to the oxygen-dependent FAD-linked oxidoreductase family.</text>
</comment>
<dbReference type="InterPro" id="IPR050432">
    <property type="entry name" value="FAD-linked_Oxidoreductases_BP"/>
</dbReference>
<dbReference type="Proteomes" id="UP000035740">
    <property type="component" value="Chromosome 2"/>
</dbReference>
<accession>A0A0J8CWM9</accession>
<name>A0A0J8CWM9_BETVV</name>
<keyword evidence="3" id="KW-0285">Flavoprotein</keyword>
<evidence type="ECO:0000256" key="4">
    <source>
        <dbReference type="ARBA" id="ARBA00022827"/>
    </source>
</evidence>
<dbReference type="Gramene" id="KMT18125">
    <property type="protein sequence ID" value="KMT18125"/>
    <property type="gene ID" value="BVRB_2g031540"/>
</dbReference>
<dbReference type="InterPro" id="IPR016169">
    <property type="entry name" value="FAD-bd_PCMH_sub2"/>
</dbReference>
<dbReference type="OrthoDB" id="415825at2759"/>